<gene>
    <name evidence="2" type="ORF">SMN809_LOCUS45606</name>
</gene>
<reference evidence="2" key="1">
    <citation type="submission" date="2021-02" db="EMBL/GenBank/DDBJ databases">
        <authorList>
            <person name="Nowell W R."/>
        </authorList>
    </citation>
    <scope>NUCLEOTIDE SEQUENCE</scope>
</reference>
<feature type="non-terminal residue" evidence="2">
    <location>
        <position position="22"/>
    </location>
</feature>
<dbReference type="EMBL" id="CAJOBI010139901">
    <property type="protein sequence ID" value="CAF4762789.1"/>
    <property type="molecule type" value="Genomic_DNA"/>
</dbReference>
<dbReference type="PROSITE" id="PS51257">
    <property type="entry name" value="PROKAR_LIPOPROTEIN"/>
    <property type="match status" value="1"/>
</dbReference>
<dbReference type="Proteomes" id="UP000676336">
    <property type="component" value="Unassembled WGS sequence"/>
</dbReference>
<feature type="region of interest" description="Disordered" evidence="1">
    <location>
        <begin position="1"/>
        <end position="22"/>
    </location>
</feature>
<evidence type="ECO:0000313" key="3">
    <source>
        <dbReference type="Proteomes" id="UP000676336"/>
    </source>
</evidence>
<proteinExistence type="predicted"/>
<protein>
    <submittedName>
        <fullName evidence="2">Uncharacterized protein</fullName>
    </submittedName>
</protein>
<comment type="caution">
    <text evidence="2">The sequence shown here is derived from an EMBL/GenBank/DDBJ whole genome shotgun (WGS) entry which is preliminary data.</text>
</comment>
<feature type="compositionally biased region" description="Low complexity" evidence="1">
    <location>
        <begin position="1"/>
        <end position="10"/>
    </location>
</feature>
<evidence type="ECO:0000256" key="1">
    <source>
        <dbReference type="SAM" id="MobiDB-lite"/>
    </source>
</evidence>
<name>A0A8S3AXE2_9BILA</name>
<sequence length="22" mass="2197">MSNKSVSSSVSGGGGCRTLLRL</sequence>
<accession>A0A8S3AXE2</accession>
<dbReference type="AlphaFoldDB" id="A0A8S3AXE2"/>
<organism evidence="2 3">
    <name type="scientific">Rotaria magnacalcarata</name>
    <dbReference type="NCBI Taxonomy" id="392030"/>
    <lineage>
        <taxon>Eukaryota</taxon>
        <taxon>Metazoa</taxon>
        <taxon>Spiralia</taxon>
        <taxon>Gnathifera</taxon>
        <taxon>Rotifera</taxon>
        <taxon>Eurotatoria</taxon>
        <taxon>Bdelloidea</taxon>
        <taxon>Philodinida</taxon>
        <taxon>Philodinidae</taxon>
        <taxon>Rotaria</taxon>
    </lineage>
</organism>
<evidence type="ECO:0000313" key="2">
    <source>
        <dbReference type="EMBL" id="CAF4762789.1"/>
    </source>
</evidence>